<dbReference type="SUPFAM" id="SSF54909">
    <property type="entry name" value="Dimeric alpha+beta barrel"/>
    <property type="match status" value="1"/>
</dbReference>
<evidence type="ECO:0000313" key="2">
    <source>
        <dbReference type="EMBL" id="PAT39778.1"/>
    </source>
</evidence>
<evidence type="ECO:0000313" key="3">
    <source>
        <dbReference type="Proteomes" id="UP000218644"/>
    </source>
</evidence>
<dbReference type="SMART" id="SM00886">
    <property type="entry name" value="Dabb"/>
    <property type="match status" value="1"/>
</dbReference>
<dbReference type="InterPro" id="IPR013097">
    <property type="entry name" value="Dabb"/>
</dbReference>
<dbReference type="Pfam" id="PF07876">
    <property type="entry name" value="Dabb"/>
    <property type="match status" value="1"/>
</dbReference>
<dbReference type="PROSITE" id="PS51502">
    <property type="entry name" value="S_R_A_B_BARREL"/>
    <property type="match status" value="1"/>
</dbReference>
<proteinExistence type="predicted"/>
<reference evidence="2 3" key="1">
    <citation type="submission" date="2017-08" db="EMBL/GenBank/DDBJ databases">
        <title>WGS of Clinical strains of the CDC Group NO-1 linked to zoonotic infections in humans.</title>
        <authorList>
            <person name="Bernier A.-M."/>
            <person name="Bernard K."/>
        </authorList>
    </citation>
    <scope>NUCLEOTIDE SEQUENCE [LARGE SCALE GENOMIC DNA]</scope>
    <source>
        <strain evidence="2 3">NML79-0751</strain>
    </source>
</reference>
<feature type="domain" description="Stress-response A/B barrel" evidence="1">
    <location>
        <begin position="2"/>
        <end position="94"/>
    </location>
</feature>
<organism evidence="2 3">
    <name type="scientific">Vandammella animalimorsus</name>
    <dbReference type="NCBI Taxonomy" id="2029117"/>
    <lineage>
        <taxon>Bacteria</taxon>
        <taxon>Pseudomonadati</taxon>
        <taxon>Pseudomonadota</taxon>
        <taxon>Betaproteobacteria</taxon>
        <taxon>Burkholderiales</taxon>
        <taxon>Comamonadaceae</taxon>
        <taxon>Vandammella</taxon>
    </lineage>
</organism>
<dbReference type="InterPro" id="IPR011008">
    <property type="entry name" value="Dimeric_a/b-barrel"/>
</dbReference>
<dbReference type="Proteomes" id="UP000218644">
    <property type="component" value="Unassembled WGS sequence"/>
</dbReference>
<accession>A0A2A2APX1</accession>
<evidence type="ECO:0000259" key="1">
    <source>
        <dbReference type="PROSITE" id="PS51502"/>
    </source>
</evidence>
<dbReference type="AlphaFoldDB" id="A0A2A2APX1"/>
<sequence>MYMHIVMLELSASCDARFFDSVNAYAQRIRHECQGVRLYQFTANEASRAQGYTHAVISAFDSAELHDAYQISQAHQAMKAYMAPFIERLAVFDGMV</sequence>
<name>A0A2A2APX1_9BURK</name>
<protein>
    <submittedName>
        <fullName evidence="2">Stress responsive protein</fullName>
    </submittedName>
</protein>
<comment type="caution">
    <text evidence="2">The sequence shown here is derived from an EMBL/GenBank/DDBJ whole genome shotgun (WGS) entry which is preliminary data.</text>
</comment>
<dbReference type="Gene3D" id="3.30.70.100">
    <property type="match status" value="1"/>
</dbReference>
<gene>
    <name evidence="2" type="ORF">CK623_08855</name>
</gene>
<dbReference type="EMBL" id="NSJD01000013">
    <property type="protein sequence ID" value="PAT39778.1"/>
    <property type="molecule type" value="Genomic_DNA"/>
</dbReference>